<sequence length="139" mass="15993">MQTSFTKARFMAPLTHLFFVCPRQEPLPSFSRAMVPFHESLSSRYQRIFRLLLDVNYCLHAGSSMTRSFNLLRSCSVVTLVSPPCLEVMSIFFQRATGFPLIQTACSPPTKLAFDSYNIFLTHLFSESFYQFLNDLGHF</sequence>
<gene>
    <name evidence="1" type="ORF">Slati_0734500</name>
</gene>
<comment type="caution">
    <text evidence="1">The sequence shown here is derived from an EMBL/GenBank/DDBJ whole genome shotgun (WGS) entry which is preliminary data.</text>
</comment>
<dbReference type="AlphaFoldDB" id="A0AAW2Y5K5"/>
<reference evidence="1" key="1">
    <citation type="submission" date="2020-06" db="EMBL/GenBank/DDBJ databases">
        <authorList>
            <person name="Li T."/>
            <person name="Hu X."/>
            <person name="Zhang T."/>
            <person name="Song X."/>
            <person name="Zhang H."/>
            <person name="Dai N."/>
            <person name="Sheng W."/>
            <person name="Hou X."/>
            <person name="Wei L."/>
        </authorList>
    </citation>
    <scope>NUCLEOTIDE SEQUENCE</scope>
    <source>
        <strain evidence="1">KEN1</strain>
        <tissue evidence="1">Leaf</tissue>
    </source>
</reference>
<accession>A0AAW2Y5K5</accession>
<organism evidence="1">
    <name type="scientific">Sesamum latifolium</name>
    <dbReference type="NCBI Taxonomy" id="2727402"/>
    <lineage>
        <taxon>Eukaryota</taxon>
        <taxon>Viridiplantae</taxon>
        <taxon>Streptophyta</taxon>
        <taxon>Embryophyta</taxon>
        <taxon>Tracheophyta</taxon>
        <taxon>Spermatophyta</taxon>
        <taxon>Magnoliopsida</taxon>
        <taxon>eudicotyledons</taxon>
        <taxon>Gunneridae</taxon>
        <taxon>Pentapetalae</taxon>
        <taxon>asterids</taxon>
        <taxon>lamiids</taxon>
        <taxon>Lamiales</taxon>
        <taxon>Pedaliaceae</taxon>
        <taxon>Sesamum</taxon>
    </lineage>
</organism>
<protein>
    <submittedName>
        <fullName evidence="1">Uncharacterized protein</fullName>
    </submittedName>
</protein>
<evidence type="ECO:0000313" key="1">
    <source>
        <dbReference type="EMBL" id="KAL0461073.1"/>
    </source>
</evidence>
<name>A0AAW2Y5K5_9LAMI</name>
<dbReference type="EMBL" id="JACGWN010000002">
    <property type="protein sequence ID" value="KAL0461073.1"/>
    <property type="molecule type" value="Genomic_DNA"/>
</dbReference>
<reference evidence="1" key="2">
    <citation type="journal article" date="2024" name="Plant">
        <title>Genomic evolution and insights into agronomic trait innovations of Sesamum species.</title>
        <authorList>
            <person name="Miao H."/>
            <person name="Wang L."/>
            <person name="Qu L."/>
            <person name="Liu H."/>
            <person name="Sun Y."/>
            <person name="Le M."/>
            <person name="Wang Q."/>
            <person name="Wei S."/>
            <person name="Zheng Y."/>
            <person name="Lin W."/>
            <person name="Duan Y."/>
            <person name="Cao H."/>
            <person name="Xiong S."/>
            <person name="Wang X."/>
            <person name="Wei L."/>
            <person name="Li C."/>
            <person name="Ma Q."/>
            <person name="Ju M."/>
            <person name="Zhao R."/>
            <person name="Li G."/>
            <person name="Mu C."/>
            <person name="Tian Q."/>
            <person name="Mei H."/>
            <person name="Zhang T."/>
            <person name="Gao T."/>
            <person name="Zhang H."/>
        </authorList>
    </citation>
    <scope>NUCLEOTIDE SEQUENCE</scope>
    <source>
        <strain evidence="1">KEN1</strain>
    </source>
</reference>
<proteinExistence type="predicted"/>